<proteinExistence type="predicted"/>
<sequence length="123" mass="13525">MPLKHTLKAIIRIPTKKAKISTILSGISCATSDAMHIGSMVPSMNLLKTFIFIHEDPIEDSDSNFFPSAHVLPNVVSTTGPTSGIISTATTKPSTQTISLGTFCHFCLDVWSPLRQHQYIERR</sequence>
<dbReference type="HOGENOM" id="CLU_2016737_0_0_1"/>
<dbReference type="EMBL" id="KN835412">
    <property type="protein sequence ID" value="KIK38074.1"/>
    <property type="molecule type" value="Genomic_DNA"/>
</dbReference>
<reference evidence="2" key="2">
    <citation type="submission" date="2015-01" db="EMBL/GenBank/DDBJ databases">
        <title>Evolutionary Origins and Diversification of the Mycorrhizal Mutualists.</title>
        <authorList>
            <consortium name="DOE Joint Genome Institute"/>
            <consortium name="Mycorrhizal Genomics Consortium"/>
            <person name="Kohler A."/>
            <person name="Kuo A."/>
            <person name="Nagy L.G."/>
            <person name="Floudas D."/>
            <person name="Copeland A."/>
            <person name="Barry K.W."/>
            <person name="Cichocki N."/>
            <person name="Veneault-Fourrey C."/>
            <person name="LaButti K."/>
            <person name="Lindquist E.A."/>
            <person name="Lipzen A."/>
            <person name="Lundell T."/>
            <person name="Morin E."/>
            <person name="Murat C."/>
            <person name="Riley R."/>
            <person name="Ohm R."/>
            <person name="Sun H."/>
            <person name="Tunlid A."/>
            <person name="Henrissat B."/>
            <person name="Grigoriev I.V."/>
            <person name="Hibbett D.S."/>
            <person name="Martin F."/>
        </authorList>
    </citation>
    <scope>NUCLEOTIDE SEQUENCE [LARGE SCALE GENOMIC DNA]</scope>
    <source>
        <strain evidence="2">UH-Slu-Lm8-n1</strain>
    </source>
</reference>
<dbReference type="AlphaFoldDB" id="A0A0D0AIY5"/>
<dbReference type="Proteomes" id="UP000054485">
    <property type="component" value="Unassembled WGS sequence"/>
</dbReference>
<dbReference type="InParanoid" id="A0A0D0AIY5"/>
<gene>
    <name evidence="1" type="ORF">CY34DRAFT_15270</name>
</gene>
<reference evidence="1 2" key="1">
    <citation type="submission" date="2014-04" db="EMBL/GenBank/DDBJ databases">
        <authorList>
            <consortium name="DOE Joint Genome Institute"/>
            <person name="Kuo A."/>
            <person name="Ruytinx J."/>
            <person name="Rineau F."/>
            <person name="Colpaert J."/>
            <person name="Kohler A."/>
            <person name="Nagy L.G."/>
            <person name="Floudas D."/>
            <person name="Copeland A."/>
            <person name="Barry K.W."/>
            <person name="Cichocki N."/>
            <person name="Veneault-Fourrey C."/>
            <person name="LaButti K."/>
            <person name="Lindquist E.A."/>
            <person name="Lipzen A."/>
            <person name="Lundell T."/>
            <person name="Morin E."/>
            <person name="Murat C."/>
            <person name="Sun H."/>
            <person name="Tunlid A."/>
            <person name="Henrissat B."/>
            <person name="Grigoriev I.V."/>
            <person name="Hibbett D.S."/>
            <person name="Martin F."/>
            <person name="Nordberg H.P."/>
            <person name="Cantor M.N."/>
            <person name="Hua S.X."/>
        </authorList>
    </citation>
    <scope>NUCLEOTIDE SEQUENCE [LARGE SCALE GENOMIC DNA]</scope>
    <source>
        <strain evidence="1 2">UH-Slu-Lm8-n1</strain>
    </source>
</reference>
<keyword evidence="2" id="KW-1185">Reference proteome</keyword>
<evidence type="ECO:0000313" key="2">
    <source>
        <dbReference type="Proteomes" id="UP000054485"/>
    </source>
</evidence>
<organism evidence="1 2">
    <name type="scientific">Suillus luteus UH-Slu-Lm8-n1</name>
    <dbReference type="NCBI Taxonomy" id="930992"/>
    <lineage>
        <taxon>Eukaryota</taxon>
        <taxon>Fungi</taxon>
        <taxon>Dikarya</taxon>
        <taxon>Basidiomycota</taxon>
        <taxon>Agaricomycotina</taxon>
        <taxon>Agaricomycetes</taxon>
        <taxon>Agaricomycetidae</taxon>
        <taxon>Boletales</taxon>
        <taxon>Suillineae</taxon>
        <taxon>Suillaceae</taxon>
        <taxon>Suillus</taxon>
    </lineage>
</organism>
<protein>
    <submittedName>
        <fullName evidence="1">Uncharacterized protein</fullName>
    </submittedName>
</protein>
<name>A0A0D0AIY5_9AGAM</name>
<accession>A0A0D0AIY5</accession>
<evidence type="ECO:0000313" key="1">
    <source>
        <dbReference type="EMBL" id="KIK38074.1"/>
    </source>
</evidence>